<dbReference type="EMBL" id="MU856975">
    <property type="protein sequence ID" value="KAK4152427.1"/>
    <property type="molecule type" value="Genomic_DNA"/>
</dbReference>
<reference evidence="2" key="1">
    <citation type="journal article" date="2023" name="Mol. Phylogenet. Evol.">
        <title>Genome-scale phylogeny and comparative genomics of the fungal order Sordariales.</title>
        <authorList>
            <person name="Hensen N."/>
            <person name="Bonometti L."/>
            <person name="Westerberg I."/>
            <person name="Brannstrom I.O."/>
            <person name="Guillou S."/>
            <person name="Cros-Aarteil S."/>
            <person name="Calhoun S."/>
            <person name="Haridas S."/>
            <person name="Kuo A."/>
            <person name="Mondo S."/>
            <person name="Pangilinan J."/>
            <person name="Riley R."/>
            <person name="LaButti K."/>
            <person name="Andreopoulos B."/>
            <person name="Lipzen A."/>
            <person name="Chen C."/>
            <person name="Yan M."/>
            <person name="Daum C."/>
            <person name="Ng V."/>
            <person name="Clum A."/>
            <person name="Steindorff A."/>
            <person name="Ohm R.A."/>
            <person name="Martin F."/>
            <person name="Silar P."/>
            <person name="Natvig D.O."/>
            <person name="Lalanne C."/>
            <person name="Gautier V."/>
            <person name="Ament-Velasquez S.L."/>
            <person name="Kruys A."/>
            <person name="Hutchinson M.I."/>
            <person name="Powell A.J."/>
            <person name="Barry K."/>
            <person name="Miller A.N."/>
            <person name="Grigoriev I.V."/>
            <person name="Debuchy R."/>
            <person name="Gladieux P."/>
            <person name="Hiltunen Thoren M."/>
            <person name="Johannesson H."/>
        </authorList>
    </citation>
    <scope>NUCLEOTIDE SEQUENCE</scope>
    <source>
        <strain evidence="2">CBS 538.74</strain>
    </source>
</reference>
<name>A0AAN6VJI0_9PEZI</name>
<dbReference type="PANTHER" id="PTHR37849">
    <property type="entry name" value="YALI0E11605P"/>
    <property type="match status" value="1"/>
</dbReference>
<dbReference type="PANTHER" id="PTHR37849:SF1">
    <property type="entry name" value="YALI0E11605P"/>
    <property type="match status" value="1"/>
</dbReference>
<evidence type="ECO:0000256" key="1">
    <source>
        <dbReference type="SAM" id="Phobius"/>
    </source>
</evidence>
<gene>
    <name evidence="2" type="ORF">C8A00DRAFT_34898</name>
</gene>
<comment type="caution">
    <text evidence="2">The sequence shown here is derived from an EMBL/GenBank/DDBJ whole genome shotgun (WGS) entry which is preliminary data.</text>
</comment>
<accession>A0AAN6VJI0</accession>
<feature type="transmembrane region" description="Helical" evidence="1">
    <location>
        <begin position="60"/>
        <end position="79"/>
    </location>
</feature>
<dbReference type="AlphaFoldDB" id="A0AAN6VJI0"/>
<proteinExistence type="predicted"/>
<organism evidence="2 3">
    <name type="scientific">Chaetomidium leptoderma</name>
    <dbReference type="NCBI Taxonomy" id="669021"/>
    <lineage>
        <taxon>Eukaryota</taxon>
        <taxon>Fungi</taxon>
        <taxon>Dikarya</taxon>
        <taxon>Ascomycota</taxon>
        <taxon>Pezizomycotina</taxon>
        <taxon>Sordariomycetes</taxon>
        <taxon>Sordariomycetidae</taxon>
        <taxon>Sordariales</taxon>
        <taxon>Chaetomiaceae</taxon>
        <taxon>Chaetomidium</taxon>
    </lineage>
</organism>
<keyword evidence="3" id="KW-1185">Reference proteome</keyword>
<reference evidence="2" key="2">
    <citation type="submission" date="2023-05" db="EMBL/GenBank/DDBJ databases">
        <authorList>
            <consortium name="Lawrence Berkeley National Laboratory"/>
            <person name="Steindorff A."/>
            <person name="Hensen N."/>
            <person name="Bonometti L."/>
            <person name="Westerberg I."/>
            <person name="Brannstrom I.O."/>
            <person name="Guillou S."/>
            <person name="Cros-Aarteil S."/>
            <person name="Calhoun S."/>
            <person name="Haridas S."/>
            <person name="Kuo A."/>
            <person name="Mondo S."/>
            <person name="Pangilinan J."/>
            <person name="Riley R."/>
            <person name="Labutti K."/>
            <person name="Andreopoulos B."/>
            <person name="Lipzen A."/>
            <person name="Chen C."/>
            <person name="Yanf M."/>
            <person name="Daum C."/>
            <person name="Ng V."/>
            <person name="Clum A."/>
            <person name="Ohm R."/>
            <person name="Martin F."/>
            <person name="Silar P."/>
            <person name="Natvig D."/>
            <person name="Lalanne C."/>
            <person name="Gautier V."/>
            <person name="Ament-Velasquez S.L."/>
            <person name="Kruys A."/>
            <person name="Hutchinson M.I."/>
            <person name="Powell A.J."/>
            <person name="Barry K."/>
            <person name="Miller A.N."/>
            <person name="Grigoriev I.V."/>
            <person name="Debuchy R."/>
            <person name="Gladieux P."/>
            <person name="Thoren M.H."/>
            <person name="Johannesson H."/>
        </authorList>
    </citation>
    <scope>NUCLEOTIDE SEQUENCE</scope>
    <source>
        <strain evidence="2">CBS 538.74</strain>
    </source>
</reference>
<evidence type="ECO:0000313" key="2">
    <source>
        <dbReference type="EMBL" id="KAK4152427.1"/>
    </source>
</evidence>
<keyword evidence="1" id="KW-1133">Transmembrane helix</keyword>
<protein>
    <submittedName>
        <fullName evidence="2">Uncharacterized protein</fullName>
    </submittedName>
</protein>
<evidence type="ECO:0000313" key="3">
    <source>
        <dbReference type="Proteomes" id="UP001302745"/>
    </source>
</evidence>
<keyword evidence="1" id="KW-0472">Membrane</keyword>
<keyword evidence="1" id="KW-0812">Transmembrane</keyword>
<dbReference type="Proteomes" id="UP001302745">
    <property type="component" value="Unassembled WGS sequence"/>
</dbReference>
<sequence length="122" mass="13202">MASRILSQGARAAAALTRTTAAAPVRRTFTTSPARLDAAVAGMAPPLPARRPIGALRGGLFGFFLGSSLAAGGIYYYAIQEYKTSNELLTEDIYGLQDAVERLSKYVTTLEEKMEAMERRKK</sequence>